<reference evidence="2" key="1">
    <citation type="journal article" date="2019" name="Sci. Rep.">
        <title>Draft genome of Tanacetum cinerariifolium, the natural source of mosquito coil.</title>
        <authorList>
            <person name="Yamashiro T."/>
            <person name="Shiraishi A."/>
            <person name="Satake H."/>
            <person name="Nakayama K."/>
        </authorList>
    </citation>
    <scope>NUCLEOTIDE SEQUENCE</scope>
</reference>
<dbReference type="AlphaFoldDB" id="A0A699RN46"/>
<evidence type="ECO:0000313" key="2">
    <source>
        <dbReference type="EMBL" id="GFC87193.1"/>
    </source>
</evidence>
<gene>
    <name evidence="2" type="ORF">Tci_859163</name>
</gene>
<organism evidence="2">
    <name type="scientific">Tanacetum cinerariifolium</name>
    <name type="common">Dalmatian daisy</name>
    <name type="synonym">Chrysanthemum cinerariifolium</name>
    <dbReference type="NCBI Taxonomy" id="118510"/>
    <lineage>
        <taxon>Eukaryota</taxon>
        <taxon>Viridiplantae</taxon>
        <taxon>Streptophyta</taxon>
        <taxon>Embryophyta</taxon>
        <taxon>Tracheophyta</taxon>
        <taxon>Spermatophyta</taxon>
        <taxon>Magnoliopsida</taxon>
        <taxon>eudicotyledons</taxon>
        <taxon>Gunneridae</taxon>
        <taxon>Pentapetalae</taxon>
        <taxon>asterids</taxon>
        <taxon>campanulids</taxon>
        <taxon>Asterales</taxon>
        <taxon>Asteraceae</taxon>
        <taxon>Asteroideae</taxon>
        <taxon>Anthemideae</taxon>
        <taxon>Anthemidinae</taxon>
        <taxon>Tanacetum</taxon>
    </lineage>
</organism>
<comment type="caution">
    <text evidence="2">The sequence shown here is derived from an EMBL/GenBank/DDBJ whole genome shotgun (WGS) entry which is preliminary data.</text>
</comment>
<protein>
    <submittedName>
        <fullName evidence="2">Uncharacterized protein</fullName>
    </submittedName>
</protein>
<feature type="region of interest" description="Disordered" evidence="1">
    <location>
        <begin position="41"/>
        <end position="75"/>
    </location>
</feature>
<evidence type="ECO:0000256" key="1">
    <source>
        <dbReference type="SAM" id="MobiDB-lite"/>
    </source>
</evidence>
<feature type="non-terminal residue" evidence="2">
    <location>
        <position position="75"/>
    </location>
</feature>
<feature type="non-terminal residue" evidence="2">
    <location>
        <position position="1"/>
    </location>
</feature>
<sequence>LGPRYAAAAAPLHVARQHPGAGARAGARGHSLAHELPRVARAAGSATGKASGELGPWPECGSGFRARWPASAGRA</sequence>
<accession>A0A699RN46</accession>
<name>A0A699RN46_TANCI</name>
<proteinExistence type="predicted"/>
<dbReference type="EMBL" id="BKCJ011109056">
    <property type="protein sequence ID" value="GFC87193.1"/>
    <property type="molecule type" value="Genomic_DNA"/>
</dbReference>